<dbReference type="PANTHER" id="PTHR11061">
    <property type="entry name" value="RNA M5U METHYLTRANSFERASE"/>
    <property type="match status" value="1"/>
</dbReference>
<feature type="active site" description="Nucleophile" evidence="4">
    <location>
        <position position="420"/>
    </location>
</feature>
<dbReference type="InterPro" id="IPR002792">
    <property type="entry name" value="TRAM_dom"/>
</dbReference>
<dbReference type="CDD" id="cd02440">
    <property type="entry name" value="AdoMet_MTases"/>
    <property type="match status" value="1"/>
</dbReference>
<keyword evidence="3 4" id="KW-0949">S-adenosyl-L-methionine</keyword>
<dbReference type="Gene3D" id="3.40.50.150">
    <property type="entry name" value="Vaccinia Virus protein VP39"/>
    <property type="match status" value="1"/>
</dbReference>
<keyword evidence="1 4" id="KW-0489">Methyltransferase</keyword>
<organism evidence="7 8">
    <name type="scientific">Desulfuromonas versatilis</name>
    <dbReference type="NCBI Taxonomy" id="2802975"/>
    <lineage>
        <taxon>Bacteria</taxon>
        <taxon>Pseudomonadati</taxon>
        <taxon>Thermodesulfobacteriota</taxon>
        <taxon>Desulfuromonadia</taxon>
        <taxon>Desulfuromonadales</taxon>
        <taxon>Desulfuromonadaceae</taxon>
        <taxon>Desulfuromonas</taxon>
    </lineage>
</organism>
<evidence type="ECO:0000256" key="5">
    <source>
        <dbReference type="PROSITE-ProRule" id="PRU10015"/>
    </source>
</evidence>
<feature type="active site" evidence="5">
    <location>
        <position position="420"/>
    </location>
</feature>
<protein>
    <submittedName>
        <fullName evidence="7">RNA methyltransferase</fullName>
    </submittedName>
</protein>
<keyword evidence="8" id="KW-1185">Reference proteome</keyword>
<evidence type="ECO:0000256" key="2">
    <source>
        <dbReference type="ARBA" id="ARBA00022679"/>
    </source>
</evidence>
<gene>
    <name evidence="7" type="ORF">DESUT3_10840</name>
</gene>
<name>A0ABN6DVD2_9BACT</name>
<dbReference type="EMBL" id="AP024355">
    <property type="protein sequence ID" value="BCR04015.1"/>
    <property type="molecule type" value="Genomic_DNA"/>
</dbReference>
<dbReference type="PROSITE" id="PS01231">
    <property type="entry name" value="TRMA_2"/>
    <property type="match status" value="1"/>
</dbReference>
<dbReference type="SUPFAM" id="SSF53335">
    <property type="entry name" value="S-adenosyl-L-methionine-dependent methyltransferases"/>
    <property type="match status" value="1"/>
</dbReference>
<dbReference type="Pfam" id="PF05958">
    <property type="entry name" value="tRNA_U5-meth_tr"/>
    <property type="match status" value="1"/>
</dbReference>
<dbReference type="GO" id="GO:0008168">
    <property type="term" value="F:methyltransferase activity"/>
    <property type="evidence" value="ECO:0007669"/>
    <property type="project" value="UniProtKB-KW"/>
</dbReference>
<feature type="binding site" evidence="4">
    <location>
        <position position="324"/>
    </location>
    <ligand>
        <name>S-adenosyl-L-methionine</name>
        <dbReference type="ChEBI" id="CHEBI:59789"/>
    </ligand>
</feature>
<dbReference type="PROSITE" id="PS50926">
    <property type="entry name" value="TRAM"/>
    <property type="match status" value="1"/>
</dbReference>
<feature type="binding site" evidence="4">
    <location>
        <position position="345"/>
    </location>
    <ligand>
        <name>S-adenosyl-L-methionine</name>
        <dbReference type="ChEBI" id="CHEBI:59789"/>
    </ligand>
</feature>
<feature type="binding site" evidence="4">
    <location>
        <position position="295"/>
    </location>
    <ligand>
        <name>S-adenosyl-L-methionine</name>
        <dbReference type="ChEBI" id="CHEBI:59789"/>
    </ligand>
</feature>
<dbReference type="Proteomes" id="UP001319827">
    <property type="component" value="Chromosome"/>
</dbReference>
<evidence type="ECO:0000256" key="3">
    <source>
        <dbReference type="ARBA" id="ARBA00022691"/>
    </source>
</evidence>
<dbReference type="Gene3D" id="2.40.50.1070">
    <property type="match status" value="1"/>
</dbReference>
<feature type="domain" description="TRAM" evidence="6">
    <location>
        <begin position="13"/>
        <end position="71"/>
    </location>
</feature>
<dbReference type="InterPro" id="IPR030391">
    <property type="entry name" value="MeTrfase_TrmA_CS"/>
</dbReference>
<dbReference type="NCBIfam" id="TIGR00479">
    <property type="entry name" value="rumA"/>
    <property type="match status" value="1"/>
</dbReference>
<evidence type="ECO:0000256" key="1">
    <source>
        <dbReference type="ARBA" id="ARBA00022603"/>
    </source>
</evidence>
<accession>A0ABN6DVD2</accession>
<dbReference type="InterPro" id="IPR030390">
    <property type="entry name" value="MeTrfase_TrmA_AS"/>
</dbReference>
<dbReference type="PROSITE" id="PS01230">
    <property type="entry name" value="TRMA_1"/>
    <property type="match status" value="1"/>
</dbReference>
<dbReference type="Gene3D" id="2.40.50.140">
    <property type="entry name" value="Nucleic acid-binding proteins"/>
    <property type="match status" value="1"/>
</dbReference>
<reference evidence="7 8" key="1">
    <citation type="journal article" date="2016" name="C (Basel)">
        <title>Selective Growth of and Electricity Production by Marine Exoelectrogenic Bacteria in Self-Aggregated Hydrogel of Microbially Reduced Graphene Oxide.</title>
        <authorList>
            <person name="Yoshida N."/>
            <person name="Goto Y."/>
            <person name="Miyata Y."/>
        </authorList>
    </citation>
    <scope>NUCLEOTIDE SEQUENCE [LARGE SCALE GENOMIC DNA]</scope>
    <source>
        <strain evidence="7 8">NIT-T3</strain>
    </source>
</reference>
<proteinExistence type="inferred from homology"/>
<sequence>MEKKQNNARKSSRRPPAPVLEIDIEHLDEQGIGTGRSGGKQVLVAGALAGEKVAVSIEHEGQRRIIGRLRRVLQPSPERRPSPCAHANACLGCSLIHLQQPAQSAFKQRQVGEALAAYPSLRQTRVNPLWEAPQPLGYRTSAKLAFGKQRGAVRVGLYRRGSHDVVDIADCPLHHPLINRIAQTVREEVQRQNVYVYDPIRLRGLLRYLLVRVSPGANKAMVTFVTTERNFREVTHLAKWLKKKVPEVISVQQNVNPSSGNVIFGRETLRVLGAPDLIDAVGEVRLRISPTSFFQVNHDQAARIYALVRQWARLSPKDTAVDLYCGIGGIALNLARDCARVIGIEAVEEAVRNARENARMNQLPNCQFRAGDAADLVQDLSLEVEPGAVAVVNPPRSGCEREVLEALAGLQPRALIYVSCNPGTLARDLDIFAQLGYRTEEVQPVDMFPQTPHVESVARLVQAPRETKKPTHPRGKQG</sequence>
<feature type="binding site" evidence="4">
    <location>
        <position position="393"/>
    </location>
    <ligand>
        <name>S-adenosyl-L-methionine</name>
        <dbReference type="ChEBI" id="CHEBI:59789"/>
    </ligand>
</feature>
<comment type="similarity">
    <text evidence="4">Belongs to the class I-like SAM-binding methyltransferase superfamily. RNA M5U methyltransferase family.</text>
</comment>
<dbReference type="RefSeq" id="WP_221251442.1">
    <property type="nucleotide sequence ID" value="NZ_AP024355.1"/>
</dbReference>
<evidence type="ECO:0000256" key="4">
    <source>
        <dbReference type="PROSITE-ProRule" id="PRU01024"/>
    </source>
</evidence>
<dbReference type="PANTHER" id="PTHR11061:SF30">
    <property type="entry name" value="TRNA (URACIL(54)-C(5))-METHYLTRANSFERASE"/>
    <property type="match status" value="1"/>
</dbReference>
<dbReference type="SUPFAM" id="SSF50249">
    <property type="entry name" value="Nucleic acid-binding proteins"/>
    <property type="match status" value="1"/>
</dbReference>
<dbReference type="InterPro" id="IPR012340">
    <property type="entry name" value="NA-bd_OB-fold"/>
</dbReference>
<keyword evidence="2 4" id="KW-0808">Transferase</keyword>
<dbReference type="GO" id="GO:0032259">
    <property type="term" value="P:methylation"/>
    <property type="evidence" value="ECO:0007669"/>
    <property type="project" value="UniProtKB-KW"/>
</dbReference>
<evidence type="ECO:0000313" key="7">
    <source>
        <dbReference type="EMBL" id="BCR04015.1"/>
    </source>
</evidence>
<reference evidence="7 8" key="2">
    <citation type="journal article" date="2021" name="Int. J. Syst. Evol. Microbiol.">
        <title>Isolation and Polyphasic Characterization of Desulfuromonas versatilis sp. Nov., an Electrogenic Bacteria Capable of Versatile Metabolism Isolated from a Graphene Oxide-Reducing Enrichment Culture.</title>
        <authorList>
            <person name="Xie L."/>
            <person name="Yoshida N."/>
            <person name="Ishii S."/>
            <person name="Meng L."/>
        </authorList>
    </citation>
    <scope>NUCLEOTIDE SEQUENCE [LARGE SCALE GENOMIC DNA]</scope>
    <source>
        <strain evidence="7 8">NIT-T3</strain>
    </source>
</reference>
<dbReference type="PROSITE" id="PS51687">
    <property type="entry name" value="SAM_MT_RNA_M5U"/>
    <property type="match status" value="1"/>
</dbReference>
<evidence type="ECO:0000313" key="8">
    <source>
        <dbReference type="Proteomes" id="UP001319827"/>
    </source>
</evidence>
<dbReference type="InterPro" id="IPR010280">
    <property type="entry name" value="U5_MeTrfase_fam"/>
</dbReference>
<evidence type="ECO:0000259" key="6">
    <source>
        <dbReference type="PROSITE" id="PS50926"/>
    </source>
</evidence>
<dbReference type="InterPro" id="IPR029063">
    <property type="entry name" value="SAM-dependent_MTases_sf"/>
</dbReference>